<sequence length="345" mass="38949">MSAVTKPVRLAYRDEKGRLRMNEEAASILLLVKGPIGVVSVCGPAQLGKSYISNQLMGRTSGFEVGRRPYNPDHCTEGLWMWFSPSTKTADDGTNYNILVIDTEGSDSPYGEKCLYLAVVLSSMLIYNQMGDIDGTSFHYVSVVTKMVNTMAGDITASEFKQFFPMFFVWLLRDFTLCLGEMTPCEYMDDFALKPLDVCECPEDVKYVNELNKVKTSIKDLFVGRHCFIFHRPSLEEKKLLILDKVPVRCLRKEFREGVKELRSLIFEKTKPKKIGATVVTGPIFVQITRYVIDALNNGKRPTIACILEHVEKTKRPKALKSATIATVFDDPPAANTRQRKRMLS</sequence>
<organism evidence="5 6">
    <name type="scientific">Lactuca virosa</name>
    <dbReference type="NCBI Taxonomy" id="75947"/>
    <lineage>
        <taxon>Eukaryota</taxon>
        <taxon>Viridiplantae</taxon>
        <taxon>Streptophyta</taxon>
        <taxon>Embryophyta</taxon>
        <taxon>Tracheophyta</taxon>
        <taxon>Spermatophyta</taxon>
        <taxon>Magnoliopsida</taxon>
        <taxon>eudicotyledons</taxon>
        <taxon>Gunneridae</taxon>
        <taxon>Pentapetalae</taxon>
        <taxon>asterids</taxon>
        <taxon>campanulids</taxon>
        <taxon>Asterales</taxon>
        <taxon>Asteraceae</taxon>
        <taxon>Cichorioideae</taxon>
        <taxon>Cichorieae</taxon>
        <taxon>Lactucinae</taxon>
        <taxon>Lactuca</taxon>
    </lineage>
</organism>
<feature type="domain" description="GB1/RHD3-type G" evidence="4">
    <location>
        <begin position="33"/>
        <end position="140"/>
    </location>
</feature>
<keyword evidence="2" id="KW-0342">GTP-binding</keyword>
<dbReference type="PANTHER" id="PTHR10751">
    <property type="entry name" value="GUANYLATE BINDING PROTEIN"/>
    <property type="match status" value="1"/>
</dbReference>
<dbReference type="SUPFAM" id="SSF52540">
    <property type="entry name" value="P-loop containing nucleoside triphosphate hydrolases"/>
    <property type="match status" value="1"/>
</dbReference>
<dbReference type="InterPro" id="IPR015894">
    <property type="entry name" value="Guanylate-bd_N"/>
</dbReference>
<name>A0AAU9MJ75_9ASTR</name>
<evidence type="ECO:0000259" key="4">
    <source>
        <dbReference type="PROSITE" id="PS51715"/>
    </source>
</evidence>
<dbReference type="InterPro" id="IPR030386">
    <property type="entry name" value="G_GB1_RHD3_dom"/>
</dbReference>
<dbReference type="GO" id="GO:0003924">
    <property type="term" value="F:GTPase activity"/>
    <property type="evidence" value="ECO:0007669"/>
    <property type="project" value="InterPro"/>
</dbReference>
<dbReference type="AlphaFoldDB" id="A0AAU9MJ75"/>
<protein>
    <recommendedName>
        <fullName evidence="4">GB1/RHD3-type G domain-containing protein</fullName>
    </recommendedName>
</protein>
<evidence type="ECO:0000256" key="2">
    <source>
        <dbReference type="ARBA" id="ARBA00023134"/>
    </source>
</evidence>
<keyword evidence="1" id="KW-0547">Nucleotide-binding</keyword>
<dbReference type="Gene3D" id="3.40.50.300">
    <property type="entry name" value="P-loop containing nucleotide triphosphate hydrolases"/>
    <property type="match status" value="1"/>
</dbReference>
<dbReference type="Proteomes" id="UP001157418">
    <property type="component" value="Unassembled WGS sequence"/>
</dbReference>
<evidence type="ECO:0000313" key="6">
    <source>
        <dbReference type="Proteomes" id="UP001157418"/>
    </source>
</evidence>
<evidence type="ECO:0000313" key="5">
    <source>
        <dbReference type="EMBL" id="CAH1426532.1"/>
    </source>
</evidence>
<accession>A0AAU9MJ75</accession>
<reference evidence="5 6" key="1">
    <citation type="submission" date="2022-01" db="EMBL/GenBank/DDBJ databases">
        <authorList>
            <person name="Xiong W."/>
            <person name="Schranz E."/>
        </authorList>
    </citation>
    <scope>NUCLEOTIDE SEQUENCE [LARGE SCALE GENOMIC DNA]</scope>
</reference>
<proteinExistence type="inferred from homology"/>
<comment type="similarity">
    <text evidence="3">Belongs to the TRAFAC class dynamin-like GTPase superfamily. GB1/RHD3 GTPase family.</text>
</comment>
<evidence type="ECO:0000256" key="1">
    <source>
        <dbReference type="ARBA" id="ARBA00022741"/>
    </source>
</evidence>
<dbReference type="GO" id="GO:0005525">
    <property type="term" value="F:GTP binding"/>
    <property type="evidence" value="ECO:0007669"/>
    <property type="project" value="UniProtKB-KW"/>
</dbReference>
<dbReference type="EMBL" id="CAKMRJ010002223">
    <property type="protein sequence ID" value="CAH1426532.1"/>
    <property type="molecule type" value="Genomic_DNA"/>
</dbReference>
<dbReference type="Pfam" id="PF02263">
    <property type="entry name" value="GBP"/>
    <property type="match status" value="1"/>
</dbReference>
<comment type="caution">
    <text evidence="5">The sequence shown here is derived from an EMBL/GenBank/DDBJ whole genome shotgun (WGS) entry which is preliminary data.</text>
</comment>
<gene>
    <name evidence="5" type="ORF">LVIROSA_LOCUS13606</name>
</gene>
<keyword evidence="6" id="KW-1185">Reference proteome</keyword>
<dbReference type="InterPro" id="IPR027417">
    <property type="entry name" value="P-loop_NTPase"/>
</dbReference>
<evidence type="ECO:0000256" key="3">
    <source>
        <dbReference type="PROSITE-ProRule" id="PRU01052"/>
    </source>
</evidence>
<dbReference type="PROSITE" id="PS51715">
    <property type="entry name" value="G_GB1_RHD3"/>
    <property type="match status" value="1"/>
</dbReference>